<evidence type="ECO:0000313" key="3">
    <source>
        <dbReference type="EMBL" id="RDU72633.1"/>
    </source>
</evidence>
<dbReference type="SUPFAM" id="SSF158682">
    <property type="entry name" value="TerB-like"/>
    <property type="match status" value="1"/>
</dbReference>
<name>A0A3D8J589_9HELI</name>
<feature type="coiled-coil region" evidence="1">
    <location>
        <begin position="179"/>
        <end position="206"/>
    </location>
</feature>
<keyword evidence="2" id="KW-0472">Membrane</keyword>
<organism evidence="3 4">
    <name type="scientific">Helicobacter anseris</name>
    <dbReference type="NCBI Taxonomy" id="375926"/>
    <lineage>
        <taxon>Bacteria</taxon>
        <taxon>Pseudomonadati</taxon>
        <taxon>Campylobacterota</taxon>
        <taxon>Epsilonproteobacteria</taxon>
        <taxon>Campylobacterales</taxon>
        <taxon>Helicobacteraceae</taxon>
        <taxon>Helicobacter</taxon>
    </lineage>
</organism>
<accession>A0A3D8J589</accession>
<evidence type="ECO:0008006" key="5">
    <source>
        <dbReference type="Google" id="ProtNLM"/>
    </source>
</evidence>
<dbReference type="Proteomes" id="UP000256695">
    <property type="component" value="Unassembled WGS sequence"/>
</dbReference>
<dbReference type="RefSeq" id="WP_115579451.1">
    <property type="nucleotide sequence ID" value="NZ_NXLX01000018.1"/>
</dbReference>
<sequence length="241" mass="28449">MEFLILIIAGVVVYYLYVTLQEYLKNPMQKNSRESEEIFDYSSKEDPYKNLEFQEGQEIQRFSHTELGVMLEIIKRIPQKEKNAEVIEKIVKNFIEQYVAIYPDMQKDSTKANEFFLEQPTDKSLVDVASEFLSFSYAEYKKRLRFVEFLLMLLYLDGVLSEDKKEFLLDVASVLELDNEDFNKIYDAYEQQFEKLEAESDTEENNISLEEAIKAQINIFDSKNISKDLLEDALRIRKSLK</sequence>
<evidence type="ECO:0000256" key="2">
    <source>
        <dbReference type="SAM" id="Phobius"/>
    </source>
</evidence>
<evidence type="ECO:0000256" key="1">
    <source>
        <dbReference type="SAM" id="Coils"/>
    </source>
</evidence>
<dbReference type="Gene3D" id="1.10.3680.10">
    <property type="entry name" value="TerB-like"/>
    <property type="match status" value="1"/>
</dbReference>
<dbReference type="EMBL" id="NXLX01000018">
    <property type="protein sequence ID" value="RDU72633.1"/>
    <property type="molecule type" value="Genomic_DNA"/>
</dbReference>
<keyword evidence="1" id="KW-0175">Coiled coil</keyword>
<comment type="caution">
    <text evidence="3">The sequence shown here is derived from an EMBL/GenBank/DDBJ whole genome shotgun (WGS) entry which is preliminary data.</text>
</comment>
<evidence type="ECO:0000313" key="4">
    <source>
        <dbReference type="Proteomes" id="UP000256695"/>
    </source>
</evidence>
<protein>
    <recommendedName>
        <fullName evidence="5">Co-chaperone DjlA N-terminal domain-containing protein</fullName>
    </recommendedName>
</protein>
<keyword evidence="2" id="KW-0812">Transmembrane</keyword>
<reference evidence="3 4" key="1">
    <citation type="submission" date="2018-04" db="EMBL/GenBank/DDBJ databases">
        <title>Novel Campyloabacter and Helicobacter Species and Strains.</title>
        <authorList>
            <person name="Mannion A.J."/>
            <person name="Shen Z."/>
            <person name="Fox J.G."/>
        </authorList>
    </citation>
    <scope>NUCLEOTIDE SEQUENCE [LARGE SCALE GENOMIC DNA]</scope>
    <source>
        <strain evidence="3 4">MIT 04-9362</strain>
    </source>
</reference>
<proteinExistence type="predicted"/>
<gene>
    <name evidence="3" type="ORF">CQA57_06615</name>
</gene>
<keyword evidence="4" id="KW-1185">Reference proteome</keyword>
<feature type="transmembrane region" description="Helical" evidence="2">
    <location>
        <begin position="6"/>
        <end position="24"/>
    </location>
</feature>
<keyword evidence="2" id="KW-1133">Transmembrane helix</keyword>
<dbReference type="InterPro" id="IPR029024">
    <property type="entry name" value="TerB-like"/>
</dbReference>
<dbReference type="AlphaFoldDB" id="A0A3D8J589"/>
<dbReference type="OrthoDB" id="9779889at2"/>